<evidence type="ECO:0000256" key="1">
    <source>
        <dbReference type="SAM" id="Coils"/>
    </source>
</evidence>
<dbReference type="RefSeq" id="WP_284215563.1">
    <property type="nucleotide sequence ID" value="NZ_BSOT01000002.1"/>
</dbReference>
<dbReference type="InterPro" id="IPR002035">
    <property type="entry name" value="VWF_A"/>
</dbReference>
<dbReference type="SUPFAM" id="SSF53300">
    <property type="entry name" value="vWA-like"/>
    <property type="match status" value="1"/>
</dbReference>
<protein>
    <recommendedName>
        <fullName evidence="3">VWFA domain-containing protein</fullName>
    </recommendedName>
</protein>
<keyword evidence="5" id="KW-1185">Reference proteome</keyword>
<dbReference type="EMBL" id="BSOT01000002">
    <property type="protein sequence ID" value="GLR69234.1"/>
    <property type="molecule type" value="Genomic_DNA"/>
</dbReference>
<evidence type="ECO:0000259" key="3">
    <source>
        <dbReference type="Pfam" id="PF13519"/>
    </source>
</evidence>
<dbReference type="Gene3D" id="6.10.250.3110">
    <property type="match status" value="1"/>
</dbReference>
<dbReference type="InterPro" id="IPR036465">
    <property type="entry name" value="vWFA_dom_sf"/>
</dbReference>
<reference evidence="4" key="2">
    <citation type="submission" date="2023-01" db="EMBL/GenBank/DDBJ databases">
        <title>Draft genome sequence of Agaribacter marinus strain NBRC 110023.</title>
        <authorList>
            <person name="Sun Q."/>
            <person name="Mori K."/>
        </authorList>
    </citation>
    <scope>NUCLEOTIDE SEQUENCE</scope>
    <source>
        <strain evidence="4">NBRC 110023</strain>
    </source>
</reference>
<keyword evidence="2" id="KW-0812">Transmembrane</keyword>
<comment type="caution">
    <text evidence="4">The sequence shown here is derived from an EMBL/GenBank/DDBJ whole genome shotgun (WGS) entry which is preliminary data.</text>
</comment>
<evidence type="ECO:0000313" key="4">
    <source>
        <dbReference type="EMBL" id="GLR69234.1"/>
    </source>
</evidence>
<dbReference type="Pfam" id="PF13519">
    <property type="entry name" value="VWA_2"/>
    <property type="match status" value="1"/>
</dbReference>
<reference evidence="4" key="1">
    <citation type="journal article" date="2014" name="Int. J. Syst. Evol. Microbiol.">
        <title>Complete genome sequence of Corynebacterium casei LMG S-19264T (=DSM 44701T), isolated from a smear-ripened cheese.</title>
        <authorList>
            <consortium name="US DOE Joint Genome Institute (JGI-PGF)"/>
            <person name="Walter F."/>
            <person name="Albersmeier A."/>
            <person name="Kalinowski J."/>
            <person name="Ruckert C."/>
        </authorList>
    </citation>
    <scope>NUCLEOTIDE SEQUENCE</scope>
    <source>
        <strain evidence="4">NBRC 110023</strain>
    </source>
</reference>
<sequence length="356" mass="39253">MFKRRKEEGFNLAFLDVMACGLGAVILILILVKFNSNTNVPVEELERLQQELAALQDESSELAQSLSEEEQETAAKSATLEAIKQRIEQLKIQQQETSSALKDQIAVVADLDNAIAAIAPQTADDLLKTPQTKEESYLLGLKVEGKRIGILLDTSASMTEEALIDIIRRKVGTDSEKRQGKKWQRTLRIARWVLARLPESSHFSVVTFNNEASSLGKQAANKANDTDDLQAVLGDINRLTPTKGTNLENALKTIARDFPHMTDLYIVTDGLPTLVGSTSGFPQTRKCKPIEGLQTTITGDCRMETFAHTLRTNPLAGVRTNIILLPLEGDPIAPGAYWSWAERTKGTFIAPARTWP</sequence>
<evidence type="ECO:0000256" key="2">
    <source>
        <dbReference type="SAM" id="Phobius"/>
    </source>
</evidence>
<keyword evidence="1" id="KW-0175">Coiled coil</keyword>
<proteinExistence type="predicted"/>
<dbReference type="Proteomes" id="UP001156601">
    <property type="component" value="Unassembled WGS sequence"/>
</dbReference>
<dbReference type="AlphaFoldDB" id="A0AA37SVE1"/>
<dbReference type="CDD" id="cd00198">
    <property type="entry name" value="vWFA"/>
    <property type="match status" value="1"/>
</dbReference>
<gene>
    <name evidence="4" type="ORF">GCM10007852_01420</name>
</gene>
<feature type="domain" description="VWFA" evidence="3">
    <location>
        <begin position="150"/>
        <end position="270"/>
    </location>
</feature>
<keyword evidence="2" id="KW-0472">Membrane</keyword>
<accession>A0AA37SVE1</accession>
<keyword evidence="2" id="KW-1133">Transmembrane helix</keyword>
<organism evidence="4 5">
    <name type="scientific">Agaribacter marinus</name>
    <dbReference type="NCBI Taxonomy" id="1431249"/>
    <lineage>
        <taxon>Bacteria</taxon>
        <taxon>Pseudomonadati</taxon>
        <taxon>Pseudomonadota</taxon>
        <taxon>Gammaproteobacteria</taxon>
        <taxon>Alteromonadales</taxon>
        <taxon>Alteromonadaceae</taxon>
        <taxon>Agaribacter</taxon>
    </lineage>
</organism>
<feature type="transmembrane region" description="Helical" evidence="2">
    <location>
        <begin position="12"/>
        <end position="32"/>
    </location>
</feature>
<dbReference type="Gene3D" id="3.40.50.410">
    <property type="entry name" value="von Willebrand factor, type A domain"/>
    <property type="match status" value="1"/>
</dbReference>
<name>A0AA37SVE1_9ALTE</name>
<feature type="coiled-coil region" evidence="1">
    <location>
        <begin position="45"/>
        <end position="100"/>
    </location>
</feature>
<evidence type="ECO:0000313" key="5">
    <source>
        <dbReference type="Proteomes" id="UP001156601"/>
    </source>
</evidence>